<evidence type="ECO:0000256" key="1">
    <source>
        <dbReference type="SAM" id="MobiDB-lite"/>
    </source>
</evidence>
<evidence type="ECO:0000313" key="2">
    <source>
        <dbReference type="EMBL" id="MDR7307865.1"/>
    </source>
</evidence>
<comment type="caution">
    <text evidence="2">The sequence shown here is derived from an EMBL/GenBank/DDBJ whole genome shotgun (WGS) entry which is preliminary data.</text>
</comment>
<name>A0ABU1ZQN3_9BURK</name>
<organism evidence="2 3">
    <name type="scientific">Rhodoferax saidenbachensis</name>
    <dbReference type="NCBI Taxonomy" id="1484693"/>
    <lineage>
        <taxon>Bacteria</taxon>
        <taxon>Pseudomonadati</taxon>
        <taxon>Pseudomonadota</taxon>
        <taxon>Betaproteobacteria</taxon>
        <taxon>Burkholderiales</taxon>
        <taxon>Comamonadaceae</taxon>
        <taxon>Rhodoferax</taxon>
    </lineage>
</organism>
<feature type="compositionally biased region" description="Basic and acidic residues" evidence="1">
    <location>
        <begin position="13"/>
        <end position="24"/>
    </location>
</feature>
<dbReference type="EMBL" id="JAVDXO010000008">
    <property type="protein sequence ID" value="MDR7307865.1"/>
    <property type="molecule type" value="Genomic_DNA"/>
</dbReference>
<keyword evidence="3" id="KW-1185">Reference proteome</keyword>
<sequence>MLTITMGGLLAQRGDERNGPRHDEAGHQLVALVFGELGEVDVHGPVGKQNLRHTAQSLSG</sequence>
<protein>
    <submittedName>
        <fullName evidence="2">Uncharacterized protein</fullName>
    </submittedName>
</protein>
<accession>A0ABU1ZQN3</accession>
<dbReference type="Proteomes" id="UP001268089">
    <property type="component" value="Unassembled WGS sequence"/>
</dbReference>
<evidence type="ECO:0000313" key="3">
    <source>
        <dbReference type="Proteomes" id="UP001268089"/>
    </source>
</evidence>
<proteinExistence type="predicted"/>
<gene>
    <name evidence="2" type="ORF">J2X15_003170</name>
</gene>
<reference evidence="2 3" key="1">
    <citation type="submission" date="2023-07" db="EMBL/GenBank/DDBJ databases">
        <title>Sorghum-associated microbial communities from plants grown in Nebraska, USA.</title>
        <authorList>
            <person name="Schachtman D."/>
        </authorList>
    </citation>
    <scope>NUCLEOTIDE SEQUENCE [LARGE SCALE GENOMIC DNA]</scope>
    <source>
        <strain evidence="2 3">BE308</strain>
    </source>
</reference>
<feature type="region of interest" description="Disordered" evidence="1">
    <location>
        <begin position="1"/>
        <end position="24"/>
    </location>
</feature>